<dbReference type="OrthoDB" id="10265871at2759"/>
<dbReference type="PANTHER" id="PTHR47585">
    <property type="match status" value="1"/>
</dbReference>
<dbReference type="InterPro" id="IPR010839">
    <property type="entry name" value="AtuA_N"/>
</dbReference>
<dbReference type="AlphaFoldDB" id="A0A9P7ZRF0"/>
<evidence type="ECO:0000259" key="1">
    <source>
        <dbReference type="Pfam" id="PF07287"/>
    </source>
</evidence>
<dbReference type="Pfam" id="PF23544">
    <property type="entry name" value="AtuA_ferredoxin"/>
    <property type="match status" value="1"/>
</dbReference>
<dbReference type="PANTHER" id="PTHR47585:SF2">
    <property type="entry name" value="DUF1446 DOMAIN PROTEIN (AFU_ORTHOLOGUE AFUA_6G11420)"/>
    <property type="match status" value="1"/>
</dbReference>
<feature type="domain" description="Acyclic terpene utilisation N-terminal" evidence="1">
    <location>
        <begin position="8"/>
        <end position="467"/>
    </location>
</feature>
<sequence>MPSVKRAIRIAGSSGGFSDRQRAIGDLAKNCDVDCIIGDWLSECTMTLHGAQKQENEKLRKAGQLTDEPVGLFDPTFMDNLSPALPYLKSKNIKVAVNAGASDTELLATTVEKEVKRQGLDLKVGWVSGDEVTETVKRLQANGEAFPSLMNGKPLSEWGHEIIAAQCYLGGAGVAEALRQGCDIVICGRVADAATTIGAAMWWHGWDRETDLDQIAGSLVTGHLIECSAYVCGGYYSGFKRLMDKCENIGFPIAEVDADGSCVITKEAGTGGEVSVGTVSSQLLYEIQGPLYYGSDVTANLVGIVMREIGKDRVQVTGVKGLPAPSTTKVGLTAWGGYQAEFHYHIVGLDLEEKAEWTERQVRYSIGDAIKDLTCLKFSLNGYSQENPRNQEVATVDLRVFVQTKKKALVDKFTLDVPGFNRWCMENFLQSCPGASLDNDQRQSEGKEFFEYYVTLLPQSEVKHRVELPWMGKSIDIPVQNNVTTYPRDQKSYECAHPVDLTSYGPTTRGPLGWVVGGRSGDKASDANVGFYVRHEDEYDWLRSLLTIDKVHQLLEGSDKGRKIERFEIPGIRAVHFLIRDHLDRGFNSTSEYDTLGKNVCEYLRAKYVDIPNKFLRRGRF</sequence>
<dbReference type="Pfam" id="PF07287">
    <property type="entry name" value="AtuA"/>
    <property type="match status" value="1"/>
</dbReference>
<evidence type="ECO:0000259" key="2">
    <source>
        <dbReference type="Pfam" id="PF23544"/>
    </source>
</evidence>
<evidence type="ECO:0000313" key="4">
    <source>
        <dbReference type="Proteomes" id="UP000887229"/>
    </source>
</evidence>
<gene>
    <name evidence="3" type="ORF">F5Z01DRAFT_485301</name>
</gene>
<name>A0A9P7ZRF0_9HYPO</name>
<dbReference type="GeneID" id="70291016"/>
<evidence type="ECO:0000313" key="3">
    <source>
        <dbReference type="EMBL" id="KAG9256721.1"/>
    </source>
</evidence>
<dbReference type="Proteomes" id="UP000887229">
    <property type="component" value="Unassembled WGS sequence"/>
</dbReference>
<keyword evidence="4" id="KW-1185">Reference proteome</keyword>
<accession>A0A9P7ZRF0</accession>
<protein>
    <recommendedName>
        <fullName evidence="5">DUF1446-domain-containing protein</fullName>
    </recommendedName>
</protein>
<organism evidence="3 4">
    <name type="scientific">Emericellopsis atlantica</name>
    <dbReference type="NCBI Taxonomy" id="2614577"/>
    <lineage>
        <taxon>Eukaryota</taxon>
        <taxon>Fungi</taxon>
        <taxon>Dikarya</taxon>
        <taxon>Ascomycota</taxon>
        <taxon>Pezizomycotina</taxon>
        <taxon>Sordariomycetes</taxon>
        <taxon>Hypocreomycetidae</taxon>
        <taxon>Hypocreales</taxon>
        <taxon>Bionectriaceae</taxon>
        <taxon>Emericellopsis</taxon>
    </lineage>
</organism>
<reference evidence="3" key="1">
    <citation type="journal article" date="2021" name="IMA Fungus">
        <title>Genomic characterization of three marine fungi, including Emericellopsis atlantica sp. nov. with signatures of a generalist lifestyle and marine biomass degradation.</title>
        <authorList>
            <person name="Hagestad O.C."/>
            <person name="Hou L."/>
            <person name="Andersen J.H."/>
            <person name="Hansen E.H."/>
            <person name="Altermark B."/>
            <person name="Li C."/>
            <person name="Kuhnert E."/>
            <person name="Cox R.J."/>
            <person name="Crous P.W."/>
            <person name="Spatafora J.W."/>
            <person name="Lail K."/>
            <person name="Amirebrahimi M."/>
            <person name="Lipzen A."/>
            <person name="Pangilinan J."/>
            <person name="Andreopoulos W."/>
            <person name="Hayes R.D."/>
            <person name="Ng V."/>
            <person name="Grigoriev I.V."/>
            <person name="Jackson S.A."/>
            <person name="Sutton T.D.S."/>
            <person name="Dobson A.D.W."/>
            <person name="Rama T."/>
        </authorList>
    </citation>
    <scope>NUCLEOTIDE SEQUENCE</scope>
    <source>
        <strain evidence="3">TS7</strain>
    </source>
</reference>
<dbReference type="InterPro" id="IPR056362">
    <property type="entry name" value="AtuA-like_ferredoxin_dom"/>
</dbReference>
<proteinExistence type="predicted"/>
<dbReference type="EMBL" id="MU251247">
    <property type="protein sequence ID" value="KAG9256721.1"/>
    <property type="molecule type" value="Genomic_DNA"/>
</dbReference>
<evidence type="ECO:0008006" key="5">
    <source>
        <dbReference type="Google" id="ProtNLM"/>
    </source>
</evidence>
<feature type="domain" description="AtuA-like ferredoxin-fold" evidence="2">
    <location>
        <begin position="517"/>
        <end position="606"/>
    </location>
</feature>
<dbReference type="RefSeq" id="XP_046120645.1">
    <property type="nucleotide sequence ID" value="XM_046260113.1"/>
</dbReference>
<comment type="caution">
    <text evidence="3">The sequence shown here is derived from an EMBL/GenBank/DDBJ whole genome shotgun (WGS) entry which is preliminary data.</text>
</comment>